<keyword evidence="1" id="KW-0812">Transmembrane</keyword>
<dbReference type="RefSeq" id="WP_208739609.1">
    <property type="nucleotide sequence ID" value="NZ_CP024915.1"/>
</dbReference>
<dbReference type="EMBL" id="CP024915">
    <property type="protein sequence ID" value="AUZ88505.1"/>
    <property type="molecule type" value="Genomic_DNA"/>
</dbReference>
<evidence type="ECO:0008006" key="4">
    <source>
        <dbReference type="Google" id="ProtNLM"/>
    </source>
</evidence>
<reference evidence="2 3" key="1">
    <citation type="submission" date="2017-11" db="EMBL/GenBank/DDBJ databases">
        <title>Draft genome of Arthrobacter agilis strain UMCV2, a plant growth-promoting rhizobacterium and biocontrol capacity of phytopathogenic fungi.</title>
        <authorList>
            <person name="Martinez-Camara R."/>
            <person name="Santoyo G."/>
            <person name="Moreno-Hagelsieb G."/>
            <person name="Valencia-Cantero E."/>
        </authorList>
    </citation>
    <scope>NUCLEOTIDE SEQUENCE [LARGE SCALE GENOMIC DNA]</scope>
    <source>
        <strain evidence="2 3">UMCV2</strain>
    </source>
</reference>
<keyword evidence="1" id="KW-0472">Membrane</keyword>
<dbReference type="Pfam" id="PF13630">
    <property type="entry name" value="SdpI"/>
    <property type="match status" value="1"/>
</dbReference>
<dbReference type="AlphaFoldDB" id="A0A2L0UGY3"/>
<dbReference type="Proteomes" id="UP000239187">
    <property type="component" value="Chromosome"/>
</dbReference>
<feature type="transmembrane region" description="Helical" evidence="1">
    <location>
        <begin position="6"/>
        <end position="26"/>
    </location>
</feature>
<proteinExistence type="predicted"/>
<sequence>MSEEYLALTMLLLALVFLPAVCLFVTRQAAEGLISRNAAVGIRTRHTQASDQAWASGHRAALPALRRMVPVAGIGMIAALGAQVLFGGQTGPLIAFAALLAQLVVLLRSTALANTAARTATE</sequence>
<evidence type="ECO:0000256" key="1">
    <source>
        <dbReference type="SAM" id="Phobius"/>
    </source>
</evidence>
<protein>
    <recommendedName>
        <fullName evidence="4">SdpI family protein</fullName>
    </recommendedName>
</protein>
<evidence type="ECO:0000313" key="2">
    <source>
        <dbReference type="EMBL" id="AUZ88505.1"/>
    </source>
</evidence>
<gene>
    <name evidence="2" type="ORF">CVO76_13300</name>
</gene>
<organism evidence="2 3">
    <name type="scientific">Arthrobacter agilis</name>
    <dbReference type="NCBI Taxonomy" id="37921"/>
    <lineage>
        <taxon>Bacteria</taxon>
        <taxon>Bacillati</taxon>
        <taxon>Actinomycetota</taxon>
        <taxon>Actinomycetes</taxon>
        <taxon>Micrococcales</taxon>
        <taxon>Micrococcaceae</taxon>
        <taxon>Arthrobacter</taxon>
    </lineage>
</organism>
<accession>A0A2L0UGY3</accession>
<dbReference type="InterPro" id="IPR025962">
    <property type="entry name" value="SdpI/YhfL"/>
</dbReference>
<keyword evidence="1" id="KW-1133">Transmembrane helix</keyword>
<evidence type="ECO:0000313" key="3">
    <source>
        <dbReference type="Proteomes" id="UP000239187"/>
    </source>
</evidence>
<name>A0A2L0UGY3_9MICC</name>
<feature type="transmembrane region" description="Helical" evidence="1">
    <location>
        <begin position="93"/>
        <end position="113"/>
    </location>
</feature>
<feature type="transmembrane region" description="Helical" evidence="1">
    <location>
        <begin position="68"/>
        <end position="87"/>
    </location>
</feature>